<proteinExistence type="predicted"/>
<sequence length="60" mass="7021">HPEVLFIVKQGLRRKQVKKQHVLAQTVSLPRPNDEHYLHLHRRLDGAYKTTTDASYEGDE</sequence>
<organism evidence="1 2">
    <name type="scientific">Colletotrichum scovillei</name>
    <dbReference type="NCBI Taxonomy" id="1209932"/>
    <lineage>
        <taxon>Eukaryota</taxon>
        <taxon>Fungi</taxon>
        <taxon>Dikarya</taxon>
        <taxon>Ascomycota</taxon>
        <taxon>Pezizomycotina</taxon>
        <taxon>Sordariomycetes</taxon>
        <taxon>Hypocreomycetidae</taxon>
        <taxon>Glomerellales</taxon>
        <taxon>Glomerellaceae</taxon>
        <taxon>Colletotrichum</taxon>
        <taxon>Colletotrichum acutatum species complex</taxon>
    </lineage>
</organism>
<keyword evidence="2" id="KW-1185">Reference proteome</keyword>
<evidence type="ECO:0000313" key="2">
    <source>
        <dbReference type="Proteomes" id="UP000699042"/>
    </source>
</evidence>
<dbReference type="Proteomes" id="UP000699042">
    <property type="component" value="Unassembled WGS sequence"/>
</dbReference>
<name>A0A9P7R8Z6_9PEZI</name>
<gene>
    <name evidence="1" type="ORF">JMJ77_000209</name>
</gene>
<reference evidence="1" key="1">
    <citation type="submission" date="2021-05" db="EMBL/GenBank/DDBJ databases">
        <title>Comparative genomics of three Colletotrichum scovillei strains and genetic complementation revealed genes involved fungal growth and virulence on chili pepper.</title>
        <authorList>
            <person name="Hsieh D.-K."/>
            <person name="Chuang S.-C."/>
            <person name="Chen C.-Y."/>
            <person name="Chao Y.-T."/>
            <person name="Lu M.-Y.J."/>
            <person name="Lee M.-H."/>
            <person name="Shih M.-C."/>
        </authorList>
    </citation>
    <scope>NUCLEOTIDE SEQUENCE</scope>
    <source>
        <strain evidence="1">Coll-153</strain>
    </source>
</reference>
<feature type="non-terminal residue" evidence="1">
    <location>
        <position position="1"/>
    </location>
</feature>
<dbReference type="AlphaFoldDB" id="A0A9P7R8Z6"/>
<protein>
    <submittedName>
        <fullName evidence="1">Uncharacterized protein</fullName>
    </submittedName>
</protein>
<dbReference type="EMBL" id="JAESDN010000003">
    <property type="protein sequence ID" value="KAG7053117.1"/>
    <property type="molecule type" value="Genomic_DNA"/>
</dbReference>
<evidence type="ECO:0000313" key="1">
    <source>
        <dbReference type="EMBL" id="KAG7053117.1"/>
    </source>
</evidence>
<accession>A0A9P7R8Z6</accession>
<comment type="caution">
    <text evidence="1">The sequence shown here is derived from an EMBL/GenBank/DDBJ whole genome shotgun (WGS) entry which is preliminary data.</text>
</comment>